<dbReference type="AlphaFoldDB" id="A0A9D4GA18"/>
<keyword evidence="2" id="KW-1185">Reference proteome</keyword>
<dbReference type="Proteomes" id="UP000828390">
    <property type="component" value="Unassembled WGS sequence"/>
</dbReference>
<name>A0A9D4GA18_DREPO</name>
<comment type="caution">
    <text evidence="1">The sequence shown here is derived from an EMBL/GenBank/DDBJ whole genome shotgun (WGS) entry which is preliminary data.</text>
</comment>
<gene>
    <name evidence="1" type="ORF">DPMN_141475</name>
</gene>
<evidence type="ECO:0000313" key="2">
    <source>
        <dbReference type="Proteomes" id="UP000828390"/>
    </source>
</evidence>
<reference evidence="1" key="2">
    <citation type="submission" date="2020-11" db="EMBL/GenBank/DDBJ databases">
        <authorList>
            <person name="McCartney M.A."/>
            <person name="Auch B."/>
            <person name="Kono T."/>
            <person name="Mallez S."/>
            <person name="Becker A."/>
            <person name="Gohl D.M."/>
            <person name="Silverstein K.A.T."/>
            <person name="Koren S."/>
            <person name="Bechman K.B."/>
            <person name="Herman A."/>
            <person name="Abrahante J.E."/>
            <person name="Garbe J."/>
        </authorList>
    </citation>
    <scope>NUCLEOTIDE SEQUENCE</scope>
    <source>
        <strain evidence="1">Duluth1</strain>
        <tissue evidence="1">Whole animal</tissue>
    </source>
</reference>
<organism evidence="1 2">
    <name type="scientific">Dreissena polymorpha</name>
    <name type="common">Zebra mussel</name>
    <name type="synonym">Mytilus polymorpha</name>
    <dbReference type="NCBI Taxonomy" id="45954"/>
    <lineage>
        <taxon>Eukaryota</taxon>
        <taxon>Metazoa</taxon>
        <taxon>Spiralia</taxon>
        <taxon>Lophotrochozoa</taxon>
        <taxon>Mollusca</taxon>
        <taxon>Bivalvia</taxon>
        <taxon>Autobranchia</taxon>
        <taxon>Heteroconchia</taxon>
        <taxon>Euheterodonta</taxon>
        <taxon>Imparidentia</taxon>
        <taxon>Neoheterodontei</taxon>
        <taxon>Myida</taxon>
        <taxon>Dreissenoidea</taxon>
        <taxon>Dreissenidae</taxon>
        <taxon>Dreissena</taxon>
    </lineage>
</organism>
<proteinExistence type="predicted"/>
<accession>A0A9D4GA18</accession>
<reference evidence="1" key="1">
    <citation type="journal article" date="2019" name="bioRxiv">
        <title>The Genome of the Zebra Mussel, Dreissena polymorpha: A Resource for Invasive Species Research.</title>
        <authorList>
            <person name="McCartney M.A."/>
            <person name="Auch B."/>
            <person name="Kono T."/>
            <person name="Mallez S."/>
            <person name="Zhang Y."/>
            <person name="Obille A."/>
            <person name="Becker A."/>
            <person name="Abrahante J.E."/>
            <person name="Garbe J."/>
            <person name="Badalamenti J.P."/>
            <person name="Herman A."/>
            <person name="Mangelson H."/>
            <person name="Liachko I."/>
            <person name="Sullivan S."/>
            <person name="Sone E.D."/>
            <person name="Koren S."/>
            <person name="Silverstein K.A.T."/>
            <person name="Beckman K.B."/>
            <person name="Gohl D.M."/>
        </authorList>
    </citation>
    <scope>NUCLEOTIDE SEQUENCE</scope>
    <source>
        <strain evidence="1">Duluth1</strain>
        <tissue evidence="1">Whole animal</tissue>
    </source>
</reference>
<sequence>MIHCSPAHDGPHNGLSFRLTYAAPLGEYLTSNITEIIANSAPHEKLGNYEVLDVGDLR</sequence>
<dbReference type="EMBL" id="JAIWYP010000006">
    <property type="protein sequence ID" value="KAH3813027.1"/>
    <property type="molecule type" value="Genomic_DNA"/>
</dbReference>
<protein>
    <submittedName>
        <fullName evidence="1">Uncharacterized protein</fullName>
    </submittedName>
</protein>
<evidence type="ECO:0000313" key="1">
    <source>
        <dbReference type="EMBL" id="KAH3813027.1"/>
    </source>
</evidence>